<feature type="signal peptide" evidence="1">
    <location>
        <begin position="1"/>
        <end position="21"/>
    </location>
</feature>
<keyword evidence="1" id="KW-0732">Signal</keyword>
<dbReference type="AlphaFoldDB" id="A0A0G3BFL3"/>
<name>A0A0G3BFL3_9BURK</name>
<feature type="chain" id="PRO_5002551516" description="DUF2845 domain-containing protein" evidence="1">
    <location>
        <begin position="22"/>
        <end position="113"/>
    </location>
</feature>
<evidence type="ECO:0000313" key="2">
    <source>
        <dbReference type="EMBL" id="AKJ28234.1"/>
    </source>
</evidence>
<dbReference type="EMBL" id="CP011371">
    <property type="protein sequence ID" value="AKJ28234.1"/>
    <property type="molecule type" value="Genomic_DNA"/>
</dbReference>
<proteinExistence type="predicted"/>
<protein>
    <recommendedName>
        <fullName evidence="4">DUF2845 domain-containing protein</fullName>
    </recommendedName>
</protein>
<dbReference type="KEGG" id="pbh:AAW51_1543"/>
<evidence type="ECO:0000313" key="3">
    <source>
        <dbReference type="Proteomes" id="UP000035352"/>
    </source>
</evidence>
<organism evidence="2 3">
    <name type="scientific">Caldimonas brevitalea</name>
    <dbReference type="NCBI Taxonomy" id="413882"/>
    <lineage>
        <taxon>Bacteria</taxon>
        <taxon>Pseudomonadati</taxon>
        <taxon>Pseudomonadota</taxon>
        <taxon>Betaproteobacteria</taxon>
        <taxon>Burkholderiales</taxon>
        <taxon>Sphaerotilaceae</taxon>
        <taxon>Caldimonas</taxon>
    </lineage>
</organism>
<dbReference type="Proteomes" id="UP000035352">
    <property type="component" value="Chromosome"/>
</dbReference>
<evidence type="ECO:0008006" key="4">
    <source>
        <dbReference type="Google" id="ProtNLM"/>
    </source>
</evidence>
<keyword evidence="3" id="KW-1185">Reference proteome</keyword>
<dbReference type="Pfam" id="PF11006">
    <property type="entry name" value="DUF2845"/>
    <property type="match status" value="1"/>
</dbReference>
<dbReference type="STRING" id="413882.AAW51_1543"/>
<dbReference type="RefSeq" id="WP_047197549.1">
    <property type="nucleotide sequence ID" value="NZ_CP011371.1"/>
</dbReference>
<evidence type="ECO:0000256" key="1">
    <source>
        <dbReference type="SAM" id="SignalP"/>
    </source>
</evidence>
<gene>
    <name evidence="2" type="ORF">AAW51_1543</name>
</gene>
<sequence length="113" mass="12398">MHPLHRALITVCLLGCGSVMAQSLRCNGQIASVGESRLSFVQKCGEPMLKDSYCAPVYYHPNLQPVPSIWIGTVLPCQPVDEWLYDRGPGNLSATVRFKGGVVDSIHYGHTTR</sequence>
<dbReference type="InterPro" id="IPR021268">
    <property type="entry name" value="DUF2845"/>
</dbReference>
<accession>A0A0G3BFL3</accession>
<reference evidence="2 3" key="1">
    <citation type="submission" date="2015-05" db="EMBL/GenBank/DDBJ databases">
        <authorList>
            <person name="Tang B."/>
            <person name="Yu Y."/>
        </authorList>
    </citation>
    <scope>NUCLEOTIDE SEQUENCE [LARGE SCALE GENOMIC DNA]</scope>
    <source>
        <strain evidence="2 3">DSM 7029</strain>
    </source>
</reference>